<dbReference type="InterPro" id="IPR036388">
    <property type="entry name" value="WH-like_DNA-bd_sf"/>
</dbReference>
<keyword evidence="3" id="KW-0238">DNA-binding</keyword>
<protein>
    <submittedName>
        <fullName evidence="6">LysR family transcriptional regulator</fullName>
    </submittedName>
</protein>
<dbReference type="Gene3D" id="1.10.10.10">
    <property type="entry name" value="Winged helix-like DNA-binding domain superfamily/Winged helix DNA-binding domain"/>
    <property type="match status" value="1"/>
</dbReference>
<feature type="domain" description="HTH lysR-type" evidence="5">
    <location>
        <begin position="1"/>
        <end position="58"/>
    </location>
</feature>
<keyword evidence="7" id="KW-1185">Reference proteome</keyword>
<reference evidence="7" key="1">
    <citation type="submission" date="2019-02" db="EMBL/GenBank/DDBJ databases">
        <title>Draft genome sequence of Muricauda sp. 176CP4-71.</title>
        <authorList>
            <person name="Park J.-S."/>
        </authorList>
    </citation>
    <scope>NUCLEOTIDE SEQUENCE [LARGE SCALE GENOMIC DNA]</scope>
    <source>
        <strain evidence="7">176GS2-150</strain>
    </source>
</reference>
<name>A0ABY1WRS5_9GAMM</name>
<evidence type="ECO:0000256" key="3">
    <source>
        <dbReference type="ARBA" id="ARBA00023125"/>
    </source>
</evidence>
<dbReference type="InterPro" id="IPR036390">
    <property type="entry name" value="WH_DNA-bd_sf"/>
</dbReference>
<dbReference type="InterPro" id="IPR005119">
    <property type="entry name" value="LysR_subst-bd"/>
</dbReference>
<dbReference type="Pfam" id="PF03466">
    <property type="entry name" value="LysR_substrate"/>
    <property type="match status" value="1"/>
</dbReference>
<dbReference type="Gene3D" id="3.40.190.10">
    <property type="entry name" value="Periplasmic binding protein-like II"/>
    <property type="match status" value="2"/>
</dbReference>
<evidence type="ECO:0000256" key="2">
    <source>
        <dbReference type="ARBA" id="ARBA00023015"/>
    </source>
</evidence>
<sequence>MEIADLEKFLLIAQTNSLQKAAITLNVTPSALSKSLKRLEASLQVSLFDRVGKSLRLNQHGEQLQPKARELVELAHQTKRALNRSSTALICRIAAPAILQYRWLSPISRCLRQQLAASTLEVDTLFEQQALQRLKQGEVHLALVTGTQLKSLPDYIMRQPLGSLTMQTAISRNHPLAQALQDRRSNKGISQAANAEEVLKYPFATPHISPFCGEERGQGCDGWNDPLLPRKIGWVVNDYAVLGQLVRSGQAIAYLPDFLLREWQLQQVEMTTSPAPAKEEIYLLYHQRASDWLHQVVNKLCD</sequence>
<keyword evidence="2" id="KW-0805">Transcription regulation</keyword>
<dbReference type="Proteomes" id="UP000292544">
    <property type="component" value="Unassembled WGS sequence"/>
</dbReference>
<proteinExistence type="inferred from homology"/>
<dbReference type="EMBL" id="SHLY01000002">
    <property type="protein sequence ID" value="TAA47441.1"/>
    <property type="molecule type" value="Genomic_DNA"/>
</dbReference>
<gene>
    <name evidence="6" type="ORF">EXY25_09460</name>
</gene>
<evidence type="ECO:0000313" key="6">
    <source>
        <dbReference type="EMBL" id="TAA47441.1"/>
    </source>
</evidence>
<dbReference type="Pfam" id="PF00126">
    <property type="entry name" value="HTH_1"/>
    <property type="match status" value="1"/>
</dbReference>
<evidence type="ECO:0000256" key="4">
    <source>
        <dbReference type="ARBA" id="ARBA00023163"/>
    </source>
</evidence>
<dbReference type="SUPFAM" id="SSF53850">
    <property type="entry name" value="Periplasmic binding protein-like II"/>
    <property type="match status" value="1"/>
</dbReference>
<dbReference type="PANTHER" id="PTHR30126:SF40">
    <property type="entry name" value="HTH-TYPE TRANSCRIPTIONAL REGULATOR GLTR"/>
    <property type="match status" value="1"/>
</dbReference>
<accession>A0ABY1WRS5</accession>
<evidence type="ECO:0000259" key="5">
    <source>
        <dbReference type="PROSITE" id="PS50931"/>
    </source>
</evidence>
<comment type="similarity">
    <text evidence="1">Belongs to the LysR transcriptional regulatory family.</text>
</comment>
<dbReference type="PROSITE" id="PS50931">
    <property type="entry name" value="HTH_LYSR"/>
    <property type="match status" value="1"/>
</dbReference>
<dbReference type="SUPFAM" id="SSF46785">
    <property type="entry name" value="Winged helix' DNA-binding domain"/>
    <property type="match status" value="1"/>
</dbReference>
<dbReference type="PANTHER" id="PTHR30126">
    <property type="entry name" value="HTH-TYPE TRANSCRIPTIONAL REGULATOR"/>
    <property type="match status" value="1"/>
</dbReference>
<keyword evidence="4" id="KW-0804">Transcription</keyword>
<evidence type="ECO:0000256" key="1">
    <source>
        <dbReference type="ARBA" id="ARBA00009437"/>
    </source>
</evidence>
<evidence type="ECO:0000313" key="7">
    <source>
        <dbReference type="Proteomes" id="UP000292544"/>
    </source>
</evidence>
<dbReference type="InterPro" id="IPR000847">
    <property type="entry name" value="LysR_HTH_N"/>
</dbReference>
<organism evidence="6 7">
    <name type="scientific">Corallincola spongiicola</name>
    <dbReference type="NCBI Taxonomy" id="2520508"/>
    <lineage>
        <taxon>Bacteria</taxon>
        <taxon>Pseudomonadati</taxon>
        <taxon>Pseudomonadota</taxon>
        <taxon>Gammaproteobacteria</taxon>
        <taxon>Alteromonadales</taxon>
        <taxon>Psychromonadaceae</taxon>
        <taxon>Corallincola</taxon>
    </lineage>
</organism>
<dbReference type="RefSeq" id="WP_130566542.1">
    <property type="nucleotide sequence ID" value="NZ_SHLY01000002.1"/>
</dbReference>
<comment type="caution">
    <text evidence="6">The sequence shown here is derived from an EMBL/GenBank/DDBJ whole genome shotgun (WGS) entry which is preliminary data.</text>
</comment>